<dbReference type="GO" id="GO:0004518">
    <property type="term" value="F:nuclease activity"/>
    <property type="evidence" value="ECO:0007669"/>
    <property type="project" value="UniProtKB-KW"/>
</dbReference>
<evidence type="ECO:0000256" key="2">
    <source>
        <dbReference type="ARBA" id="ARBA00022723"/>
    </source>
</evidence>
<keyword evidence="4" id="KW-0460">Magnesium</keyword>
<dbReference type="Proteomes" id="UP000469185">
    <property type="component" value="Unassembled WGS sequence"/>
</dbReference>
<evidence type="ECO:0000259" key="5">
    <source>
        <dbReference type="Pfam" id="PF01850"/>
    </source>
</evidence>
<dbReference type="Pfam" id="PF01850">
    <property type="entry name" value="PIN"/>
    <property type="match status" value="1"/>
</dbReference>
<dbReference type="InterPro" id="IPR002716">
    <property type="entry name" value="PIN_dom"/>
</dbReference>
<dbReference type="Gene3D" id="3.40.50.1010">
    <property type="entry name" value="5'-nuclease"/>
    <property type="match status" value="1"/>
</dbReference>
<evidence type="ECO:0000313" key="6">
    <source>
        <dbReference type="EMBL" id="NED96529.1"/>
    </source>
</evidence>
<gene>
    <name evidence="6" type="ORF">G1H11_14560</name>
</gene>
<dbReference type="InterPro" id="IPR029060">
    <property type="entry name" value="PIN-like_dom_sf"/>
</dbReference>
<dbReference type="GO" id="GO:0016787">
    <property type="term" value="F:hydrolase activity"/>
    <property type="evidence" value="ECO:0007669"/>
    <property type="project" value="UniProtKB-KW"/>
</dbReference>
<evidence type="ECO:0000256" key="1">
    <source>
        <dbReference type="ARBA" id="ARBA00022722"/>
    </source>
</evidence>
<protein>
    <submittedName>
        <fullName evidence="6">Type II toxin-antitoxin system VapC family toxin</fullName>
    </submittedName>
</protein>
<comment type="caution">
    <text evidence="6">The sequence shown here is derived from an EMBL/GenBank/DDBJ whole genome shotgun (WGS) entry which is preliminary data.</text>
</comment>
<keyword evidence="2" id="KW-0479">Metal-binding</keyword>
<dbReference type="GO" id="GO:0046872">
    <property type="term" value="F:metal ion binding"/>
    <property type="evidence" value="ECO:0007669"/>
    <property type="project" value="UniProtKB-KW"/>
</dbReference>
<dbReference type="EMBL" id="JAAGOB010000007">
    <property type="protein sequence ID" value="NED96529.1"/>
    <property type="molecule type" value="Genomic_DNA"/>
</dbReference>
<keyword evidence="7" id="KW-1185">Reference proteome</keyword>
<proteinExistence type="predicted"/>
<feature type="domain" description="PIN" evidence="5">
    <location>
        <begin position="3"/>
        <end position="120"/>
    </location>
</feature>
<reference evidence="6 7" key="1">
    <citation type="submission" date="2020-02" db="EMBL/GenBank/DDBJ databases">
        <authorList>
            <person name="Li X.-J."/>
            <person name="Feng X.-M."/>
        </authorList>
    </citation>
    <scope>NUCLEOTIDE SEQUENCE [LARGE SCALE GENOMIC DNA]</scope>
    <source>
        <strain evidence="6 7">CGMCC 4.7225</strain>
    </source>
</reference>
<dbReference type="SUPFAM" id="SSF88723">
    <property type="entry name" value="PIN domain-like"/>
    <property type="match status" value="1"/>
</dbReference>
<evidence type="ECO:0000313" key="7">
    <source>
        <dbReference type="Proteomes" id="UP000469185"/>
    </source>
</evidence>
<evidence type="ECO:0000256" key="3">
    <source>
        <dbReference type="ARBA" id="ARBA00022801"/>
    </source>
</evidence>
<dbReference type="AlphaFoldDB" id="A0A6N9YNX0"/>
<evidence type="ECO:0000256" key="4">
    <source>
        <dbReference type="ARBA" id="ARBA00022842"/>
    </source>
</evidence>
<sequence length="141" mass="15148">MAVLLDAYAAIAVLKGEPAAQEVRPVLERGEAVIHPLNLGEVIDRMSRLAGADPDDVEADIALLGVNTVQLDEATLVDSGRWRARHYHRTDRAVSLADCVAGLCAVTLKLVLATSDWHCAEMVRDEGGEVMPLPDSQGVRP</sequence>
<keyword evidence="1" id="KW-0540">Nuclease</keyword>
<name>A0A6N9YNX0_9ACTN</name>
<dbReference type="RefSeq" id="WP_163819313.1">
    <property type="nucleotide sequence ID" value="NZ_JAAGOB010000007.1"/>
</dbReference>
<keyword evidence="3" id="KW-0378">Hydrolase</keyword>
<accession>A0A6N9YNX0</accession>
<organism evidence="6 7">
    <name type="scientific">Phytoactinopolyspora alkaliphila</name>
    <dbReference type="NCBI Taxonomy" id="1783498"/>
    <lineage>
        <taxon>Bacteria</taxon>
        <taxon>Bacillati</taxon>
        <taxon>Actinomycetota</taxon>
        <taxon>Actinomycetes</taxon>
        <taxon>Jiangellales</taxon>
        <taxon>Jiangellaceae</taxon>
        <taxon>Phytoactinopolyspora</taxon>
    </lineage>
</organism>